<evidence type="ECO:0000256" key="3">
    <source>
        <dbReference type="ARBA" id="ARBA00022452"/>
    </source>
</evidence>
<dbReference type="InterPro" id="IPR012910">
    <property type="entry name" value="Plug_dom"/>
</dbReference>
<dbReference type="PROSITE" id="PS52016">
    <property type="entry name" value="TONB_DEPENDENT_REC_3"/>
    <property type="match status" value="1"/>
</dbReference>
<organism evidence="15 16">
    <name type="scientific">Stutzerimonas kirkiae</name>
    <dbReference type="NCBI Taxonomy" id="2211392"/>
    <lineage>
        <taxon>Bacteria</taxon>
        <taxon>Pseudomonadati</taxon>
        <taxon>Pseudomonadota</taxon>
        <taxon>Gammaproteobacteria</taxon>
        <taxon>Pseudomonadales</taxon>
        <taxon>Pseudomonadaceae</taxon>
        <taxon>Stutzerimonas</taxon>
    </lineage>
</organism>
<keyword evidence="2 9" id="KW-0813">Transport</keyword>
<feature type="region of interest" description="Disordered" evidence="12">
    <location>
        <begin position="587"/>
        <end position="606"/>
    </location>
</feature>
<dbReference type="InterPro" id="IPR037066">
    <property type="entry name" value="Plug_dom_sf"/>
</dbReference>
<keyword evidence="5" id="KW-0732">Signal</keyword>
<keyword evidence="7 9" id="KW-0472">Membrane</keyword>
<dbReference type="AlphaFoldDB" id="A0A4Q9REK8"/>
<dbReference type="Pfam" id="PF00593">
    <property type="entry name" value="TonB_dep_Rec_b-barrel"/>
    <property type="match status" value="1"/>
</dbReference>
<evidence type="ECO:0000259" key="14">
    <source>
        <dbReference type="Pfam" id="PF07715"/>
    </source>
</evidence>
<evidence type="ECO:0000256" key="10">
    <source>
        <dbReference type="PROSITE-ProRule" id="PRU10144"/>
    </source>
</evidence>
<accession>A0A4Q9REK8</accession>
<dbReference type="InterPro" id="IPR000531">
    <property type="entry name" value="Beta-barrel_TonB"/>
</dbReference>
<protein>
    <submittedName>
        <fullName evidence="15">TonB-dependent receptor</fullName>
    </submittedName>
</protein>
<dbReference type="EMBL" id="QJUP01000002">
    <property type="protein sequence ID" value="TBU99245.1"/>
    <property type="molecule type" value="Genomic_DNA"/>
</dbReference>
<evidence type="ECO:0000256" key="11">
    <source>
        <dbReference type="RuleBase" id="RU003357"/>
    </source>
</evidence>
<keyword evidence="16" id="KW-1185">Reference proteome</keyword>
<evidence type="ECO:0000259" key="13">
    <source>
        <dbReference type="Pfam" id="PF00593"/>
    </source>
</evidence>
<keyword evidence="8 9" id="KW-0998">Cell outer membrane</keyword>
<evidence type="ECO:0000313" key="16">
    <source>
        <dbReference type="Proteomes" id="UP000292639"/>
    </source>
</evidence>
<keyword evidence="15" id="KW-0675">Receptor</keyword>
<feature type="compositionally biased region" description="Basic and acidic residues" evidence="12">
    <location>
        <begin position="587"/>
        <end position="598"/>
    </location>
</feature>
<evidence type="ECO:0000256" key="8">
    <source>
        <dbReference type="ARBA" id="ARBA00023237"/>
    </source>
</evidence>
<dbReference type="GO" id="GO:0009279">
    <property type="term" value="C:cell outer membrane"/>
    <property type="evidence" value="ECO:0007669"/>
    <property type="project" value="UniProtKB-SubCell"/>
</dbReference>
<dbReference type="SUPFAM" id="SSF56935">
    <property type="entry name" value="Porins"/>
    <property type="match status" value="1"/>
</dbReference>
<keyword evidence="6 11" id="KW-0798">TonB box</keyword>
<keyword evidence="4 9" id="KW-0812">Transmembrane</keyword>
<reference evidence="15 16" key="1">
    <citation type="submission" date="2018-06" db="EMBL/GenBank/DDBJ databases">
        <title>Three novel Pseudomonas species isolated from symptomatic oak.</title>
        <authorList>
            <person name="Bueno-Gonzalez V."/>
            <person name="Brady C."/>
        </authorList>
    </citation>
    <scope>NUCLEOTIDE SEQUENCE [LARGE SCALE GENOMIC DNA]</scope>
    <source>
        <strain evidence="15 16">P17C</strain>
    </source>
</reference>
<dbReference type="PROSITE" id="PS01156">
    <property type="entry name" value="TONB_DEPENDENT_REC_2"/>
    <property type="match status" value="1"/>
</dbReference>
<dbReference type="Gene3D" id="2.170.130.10">
    <property type="entry name" value="TonB-dependent receptor, plug domain"/>
    <property type="match status" value="1"/>
</dbReference>
<evidence type="ECO:0000256" key="9">
    <source>
        <dbReference type="PROSITE-ProRule" id="PRU01360"/>
    </source>
</evidence>
<evidence type="ECO:0000256" key="2">
    <source>
        <dbReference type="ARBA" id="ARBA00022448"/>
    </source>
</evidence>
<comment type="subcellular location">
    <subcellularLocation>
        <location evidence="1 9">Cell outer membrane</location>
        <topology evidence="1 9">Multi-pass membrane protein</topology>
    </subcellularLocation>
</comment>
<evidence type="ECO:0000313" key="15">
    <source>
        <dbReference type="EMBL" id="TBU99245.1"/>
    </source>
</evidence>
<evidence type="ECO:0000256" key="4">
    <source>
        <dbReference type="ARBA" id="ARBA00022692"/>
    </source>
</evidence>
<evidence type="ECO:0000256" key="7">
    <source>
        <dbReference type="ARBA" id="ARBA00023136"/>
    </source>
</evidence>
<dbReference type="PANTHER" id="PTHR30442:SF0">
    <property type="entry name" value="FE(3+) DICITRATE TRANSPORT PROTEIN FECA"/>
    <property type="match status" value="1"/>
</dbReference>
<proteinExistence type="inferred from homology"/>
<evidence type="ECO:0000256" key="1">
    <source>
        <dbReference type="ARBA" id="ARBA00004571"/>
    </source>
</evidence>
<feature type="region of interest" description="Disordered" evidence="12">
    <location>
        <begin position="1"/>
        <end position="28"/>
    </location>
</feature>
<comment type="caution">
    <text evidence="15">The sequence shown here is derived from an EMBL/GenBank/DDBJ whole genome shotgun (WGS) entry which is preliminary data.</text>
</comment>
<name>A0A4Q9REK8_9GAMM</name>
<dbReference type="Pfam" id="PF07715">
    <property type="entry name" value="Plug"/>
    <property type="match status" value="1"/>
</dbReference>
<keyword evidence="3 9" id="KW-1134">Transmembrane beta strand</keyword>
<dbReference type="Proteomes" id="UP000292639">
    <property type="component" value="Unassembled WGS sequence"/>
</dbReference>
<dbReference type="InterPro" id="IPR039426">
    <property type="entry name" value="TonB-dep_rcpt-like"/>
</dbReference>
<dbReference type="PANTHER" id="PTHR30442">
    <property type="entry name" value="IRON III DICITRATE TRANSPORT PROTEIN FECA"/>
    <property type="match status" value="1"/>
</dbReference>
<dbReference type="InterPro" id="IPR010917">
    <property type="entry name" value="TonB_rcpt_CS"/>
</dbReference>
<dbReference type="Gene3D" id="2.40.170.20">
    <property type="entry name" value="TonB-dependent receptor, beta-barrel domain"/>
    <property type="match status" value="2"/>
</dbReference>
<dbReference type="GO" id="GO:0033214">
    <property type="term" value="P:siderophore-iron import into cell"/>
    <property type="evidence" value="ECO:0007669"/>
    <property type="project" value="TreeGrafter"/>
</dbReference>
<dbReference type="InterPro" id="IPR036942">
    <property type="entry name" value="Beta-barrel_TonB_sf"/>
</dbReference>
<evidence type="ECO:0000256" key="5">
    <source>
        <dbReference type="ARBA" id="ARBA00022729"/>
    </source>
</evidence>
<evidence type="ECO:0000256" key="6">
    <source>
        <dbReference type="ARBA" id="ARBA00023077"/>
    </source>
</evidence>
<dbReference type="Gene3D" id="3.55.50.30">
    <property type="match status" value="1"/>
</dbReference>
<sequence>MKPSNLNHPGGRMRHSMQSNGKDIHPPSRRPLGSALLAMLVALVFPGTGMLLPIPNAEAGQASSSLRYDFDIPPLPLDRALMQLAQQANVEIYMNTAGLSGLSGNAVAGTLALEEALRRLLAGRDIQYHISGGAERPVIRIIPPGDATEQEKLTLMPLAIEAGYTPALHRHEAGHNAVYDSNYSSVYADKRQIDRNKGSAPADVFKGMPNIYSGDPRNSGAIDPNIRGIQGPGRVPLTIDGTEQALTAYRGYNGANNRSYIDPNLLSSIQVIKGPAIERDIRSGVGGAVVMRTLEVDDILGEGQASGGELRMEQSNNSVQARLPKLLTGQNYQDIPGFLAPGESPTAPWNDPSLRITPRSSSHNKLLSSDDQAYRLALASRQERFELLGAYAYREKGNHFAGKRKSGFYSQPATDPDRPADSYATSMALYWKPGEEVLNTSSKMESWLLKGKLIISDDQDIRLGIRDTYSLYGEIMPPLLEYADNRGHVQWPLSRVDSQAYNLEYNLSPDGNPWLDLHANLWMTHTRSDTYTRGGFPNAATENDPILWNSALSNSENDRYGLTLSNRFTLHDNLDLILGGSFQHEKLDSGDRASRDSDSDLMPPRAGTREEYEINYNFKWRPVQPLTVEIGGRYSSYWAFDDYLQQQQKMGNLLSKSLFSGRQVSYTSRETRTLSEQEWQGKLDSAIESVRWFWDMLAFTEEQRQAAIEEIISALPRTESEVVQYKDIWYHDGSGRYSRANNPCVNGTLDGLELIGDEKQQTCTISGLAGETLKPAKVRKQKDRGWTPALSLAVDLSTDSRLYFRHSQALRYPSMFESTMGFSAYINPYIDRLKPEHAYDYEISYVHNLTHWLKAEKYADIKVSYYHHITKDLIERDTSLVLNNIEKQTIRGIEFQGRYDNGGFFTDIGAAYTIENEVCDEHSAILADPIGGSVPDCVDNGFPGGYLATQSLPRYSISWLLGRRFMNERLEVGGKVSYYYKQEYENFYTLSESIVDQGNAFSNRPLQWAGMTLYDAYLDYKLSERISIELTGTNLTNIYYIDPISRSMVAAPGRTLKLGLTINF</sequence>
<gene>
    <name evidence="15" type="ORF">DNJ96_02755</name>
</gene>
<comment type="similarity">
    <text evidence="9 11">Belongs to the TonB-dependent receptor family.</text>
</comment>
<feature type="short sequence motif" description="TonB C-terminal box" evidence="10">
    <location>
        <begin position="1047"/>
        <end position="1064"/>
    </location>
</feature>
<feature type="domain" description="TonB-dependent receptor plug" evidence="14">
    <location>
        <begin position="184"/>
        <end position="277"/>
    </location>
</feature>
<evidence type="ECO:0000256" key="12">
    <source>
        <dbReference type="SAM" id="MobiDB-lite"/>
    </source>
</evidence>
<feature type="domain" description="TonB-dependent receptor-like beta-barrel" evidence="13">
    <location>
        <begin position="777"/>
        <end position="1035"/>
    </location>
</feature>